<keyword evidence="1 3" id="KW-0378">Hydrolase</keyword>
<accession>A0ABU5KJA0</accession>
<dbReference type="SUPFAM" id="SSF56601">
    <property type="entry name" value="beta-lactamase/transpeptidase-like"/>
    <property type="match status" value="1"/>
</dbReference>
<evidence type="ECO:0000313" key="3">
    <source>
        <dbReference type="EMBL" id="MDZ5710996.1"/>
    </source>
</evidence>
<evidence type="ECO:0000313" key="4">
    <source>
        <dbReference type="Proteomes" id="UP001292084"/>
    </source>
</evidence>
<dbReference type="InterPro" id="IPR012338">
    <property type="entry name" value="Beta-lactam/transpept-like"/>
</dbReference>
<dbReference type="PANTHER" id="PTHR43283">
    <property type="entry name" value="BETA-LACTAMASE-RELATED"/>
    <property type="match status" value="1"/>
</dbReference>
<name>A0ABU5KJA0_9BACL</name>
<dbReference type="RefSeq" id="WP_322420021.1">
    <property type="nucleotide sequence ID" value="NZ_JAXQNN010000001.1"/>
</dbReference>
<feature type="domain" description="Beta-lactamase-related" evidence="2">
    <location>
        <begin position="12"/>
        <end position="338"/>
    </location>
</feature>
<dbReference type="GO" id="GO:0016787">
    <property type="term" value="F:hydrolase activity"/>
    <property type="evidence" value="ECO:0007669"/>
    <property type="project" value="UniProtKB-KW"/>
</dbReference>
<dbReference type="InterPro" id="IPR001466">
    <property type="entry name" value="Beta-lactam-related"/>
</dbReference>
<gene>
    <name evidence="3" type="ORF">UFB30_02130</name>
</gene>
<dbReference type="Gene3D" id="3.40.710.10">
    <property type="entry name" value="DD-peptidase/beta-lactamase superfamily"/>
    <property type="match status" value="1"/>
</dbReference>
<dbReference type="Pfam" id="PF00144">
    <property type="entry name" value="Beta-lactamase"/>
    <property type="match status" value="1"/>
</dbReference>
<evidence type="ECO:0000256" key="1">
    <source>
        <dbReference type="ARBA" id="ARBA00022801"/>
    </source>
</evidence>
<organism evidence="3 4">
    <name type="scientific">Jeotgalibacillus haloalkalitolerans</name>
    <dbReference type="NCBI Taxonomy" id="3104292"/>
    <lineage>
        <taxon>Bacteria</taxon>
        <taxon>Bacillati</taxon>
        <taxon>Bacillota</taxon>
        <taxon>Bacilli</taxon>
        <taxon>Bacillales</taxon>
        <taxon>Caryophanaceae</taxon>
        <taxon>Jeotgalibacillus</taxon>
    </lineage>
</organism>
<comment type="caution">
    <text evidence="3">The sequence shown here is derived from an EMBL/GenBank/DDBJ whole genome shotgun (WGS) entry which is preliminary data.</text>
</comment>
<dbReference type="EC" id="3.1.1.103" evidence="3"/>
<dbReference type="Proteomes" id="UP001292084">
    <property type="component" value="Unassembled WGS sequence"/>
</dbReference>
<dbReference type="EMBL" id="JAXQNN010000001">
    <property type="protein sequence ID" value="MDZ5710996.1"/>
    <property type="molecule type" value="Genomic_DNA"/>
</dbReference>
<dbReference type="InterPro" id="IPR050789">
    <property type="entry name" value="Diverse_Enzym_Activities"/>
</dbReference>
<keyword evidence="4" id="KW-1185">Reference proteome</keyword>
<evidence type="ECO:0000259" key="2">
    <source>
        <dbReference type="Pfam" id="PF00144"/>
    </source>
</evidence>
<dbReference type="PANTHER" id="PTHR43283:SF11">
    <property type="entry name" value="BETA-LACTAMASE-RELATED DOMAIN-CONTAINING PROTEIN"/>
    <property type="match status" value="1"/>
</dbReference>
<proteinExistence type="predicted"/>
<reference evidence="3 4" key="1">
    <citation type="submission" date="2023-12" db="EMBL/GenBank/DDBJ databases">
        <title>Jeotgalibacillus haloalkaliphilus sp. nov., a novel salt-tolerant bacteria, isolated from the estuary of the Fenhe River into the Yellow River.</title>
        <authorList>
            <person name="Li Y."/>
        </authorList>
    </citation>
    <scope>NUCLEOTIDE SEQUENCE [LARGE SCALE GENOMIC DNA]</scope>
    <source>
        <strain evidence="3 4">HH7-29</strain>
    </source>
</reference>
<protein>
    <submittedName>
        <fullName evidence="3">Serine hydrolase domain-containing protein</fullName>
        <ecNumber evidence="3">3.1.1.103</ecNumber>
    </submittedName>
</protein>
<sequence>MKETQLDFSKITKLIDQEIEKGTLPGAVLAVTTNDSVPLIYSAGYAHKEKEVKVTKETLYDLASLTKVTSTLPAILLLLEAGEIDLDDPVYNYVQSFKEHNDDITIKHLLTHTSGYPPEIKFYQRNLTMEAAVVEIAGLTAKKPAGTEVIYSDLNYIVLGYITEQVSGMPLDEYTANHIYKPLGMKNTFFNPPEHLRMQTAATEFRESLNDYQWGEVHDENATNFNGISGHAGLFSTGGDMIKYCQLFLNKGVYQEKMLLSPLTIELAADCYTDSLNLSRGLGWQLHSTGVFSGQFLQKGYGHTGFTGTSMWISPEKNLAIVLLTNRVHYGRENNINSLRRKLHNVIAVTMKEKGVI</sequence>